<keyword evidence="19 27" id="KW-0472">Membrane</keyword>
<feature type="transmembrane region" description="Helical" evidence="27">
    <location>
        <begin position="30"/>
        <end position="53"/>
    </location>
</feature>
<evidence type="ECO:0000256" key="25">
    <source>
        <dbReference type="ARBA" id="ARBA00049902"/>
    </source>
</evidence>
<evidence type="ECO:0000256" key="13">
    <source>
        <dbReference type="ARBA" id="ARBA00022692"/>
    </source>
</evidence>
<organism evidence="30 31">
    <name type="scientific">Mobilitalea sibirica</name>
    <dbReference type="NCBI Taxonomy" id="1462919"/>
    <lineage>
        <taxon>Bacteria</taxon>
        <taxon>Bacillati</taxon>
        <taxon>Bacillota</taxon>
        <taxon>Clostridia</taxon>
        <taxon>Lachnospirales</taxon>
        <taxon>Lachnospiraceae</taxon>
        <taxon>Mobilitalea</taxon>
    </lineage>
</organism>
<evidence type="ECO:0000256" key="12">
    <source>
        <dbReference type="ARBA" id="ARBA00022679"/>
    </source>
</evidence>
<evidence type="ECO:0000256" key="2">
    <source>
        <dbReference type="ARBA" id="ARBA00004401"/>
    </source>
</evidence>
<dbReference type="Proteomes" id="UP000623269">
    <property type="component" value="Unassembled WGS sequence"/>
</dbReference>
<evidence type="ECO:0000259" key="28">
    <source>
        <dbReference type="Pfam" id="PF00905"/>
    </source>
</evidence>
<comment type="function">
    <text evidence="1">Cell wall formation. Synthesis of cross-linked peptidoglycan from the lipid intermediates. The enzyme has a penicillin-insensitive transglycosylase N-terminal domain (formation of linear glycan strands) and a penicillin-sensitive transpeptidase C-terminal domain (cross-linking of the peptide subunits).</text>
</comment>
<keyword evidence="13 27" id="KW-0812">Transmembrane</keyword>
<dbReference type="EMBL" id="JAEAGR010000004">
    <property type="protein sequence ID" value="MBH1940306.1"/>
    <property type="molecule type" value="Genomic_DNA"/>
</dbReference>
<dbReference type="InterPro" id="IPR001264">
    <property type="entry name" value="Glyco_trans_51"/>
</dbReference>
<evidence type="ECO:0000256" key="14">
    <source>
        <dbReference type="ARBA" id="ARBA00022801"/>
    </source>
</evidence>
<comment type="caution">
    <text evidence="30">The sequence shown here is derived from an EMBL/GenBank/DDBJ whole genome shotgun (WGS) entry which is preliminary data.</text>
</comment>
<dbReference type="InterPro" id="IPR050396">
    <property type="entry name" value="Glycosyltr_51/Transpeptidase"/>
</dbReference>
<evidence type="ECO:0000256" key="9">
    <source>
        <dbReference type="ARBA" id="ARBA00022645"/>
    </source>
</evidence>
<comment type="subcellular location">
    <subcellularLocation>
        <location evidence="2">Cell membrane</location>
        <topology evidence="2">Single-pass type II membrane protein</topology>
    </subcellularLocation>
</comment>
<dbReference type="Pfam" id="PF00905">
    <property type="entry name" value="Transpeptidase"/>
    <property type="match status" value="1"/>
</dbReference>
<dbReference type="InterPro" id="IPR001460">
    <property type="entry name" value="PCN-bd_Tpept"/>
</dbReference>
<dbReference type="PANTHER" id="PTHR32282:SF11">
    <property type="entry name" value="PENICILLIN-BINDING PROTEIN 1B"/>
    <property type="match status" value="1"/>
</dbReference>
<protein>
    <recommendedName>
        <fullName evidence="7">Penicillin-binding protein 1A</fullName>
        <ecNumber evidence="24">2.4.99.28</ecNumber>
        <ecNumber evidence="6">3.4.16.4</ecNumber>
    </recommendedName>
</protein>
<dbReference type="InterPro" id="IPR036950">
    <property type="entry name" value="PBP_transglycosylase"/>
</dbReference>
<dbReference type="AlphaFoldDB" id="A0A8J7H5R3"/>
<evidence type="ECO:0000256" key="16">
    <source>
        <dbReference type="ARBA" id="ARBA00022968"/>
    </source>
</evidence>
<evidence type="ECO:0000256" key="7">
    <source>
        <dbReference type="ARBA" id="ARBA00018638"/>
    </source>
</evidence>
<comment type="catalytic activity">
    <reaction evidence="25">
        <text>[GlcNAc-(1-&gt;4)-Mur2Ac(oyl-L-Ala-gamma-D-Glu-L-Lys-D-Ala-D-Ala)](n)-di-trans,octa-cis-undecaprenyl diphosphate + beta-D-GlcNAc-(1-&gt;4)-Mur2Ac(oyl-L-Ala-gamma-D-Glu-L-Lys-D-Ala-D-Ala)-di-trans,octa-cis-undecaprenyl diphosphate = [GlcNAc-(1-&gt;4)-Mur2Ac(oyl-L-Ala-gamma-D-Glu-L-Lys-D-Ala-D-Ala)](n+1)-di-trans,octa-cis-undecaprenyl diphosphate + di-trans,octa-cis-undecaprenyl diphosphate + H(+)</text>
        <dbReference type="Rhea" id="RHEA:23708"/>
        <dbReference type="Rhea" id="RHEA-COMP:9602"/>
        <dbReference type="Rhea" id="RHEA-COMP:9603"/>
        <dbReference type="ChEBI" id="CHEBI:15378"/>
        <dbReference type="ChEBI" id="CHEBI:58405"/>
        <dbReference type="ChEBI" id="CHEBI:60033"/>
        <dbReference type="ChEBI" id="CHEBI:78435"/>
        <dbReference type="EC" id="2.4.99.28"/>
    </reaction>
</comment>
<feature type="domain" description="Penicillin-binding protein transpeptidase" evidence="28">
    <location>
        <begin position="455"/>
        <end position="741"/>
    </location>
</feature>
<keyword evidence="22" id="KW-0961">Cell wall biogenesis/degradation</keyword>
<dbReference type="Gene3D" id="1.10.3810.10">
    <property type="entry name" value="Biosynthetic peptidoglycan transglycosylase-like"/>
    <property type="match status" value="1"/>
</dbReference>
<feature type="domain" description="Glycosyl transferase family 51" evidence="29">
    <location>
        <begin position="82"/>
        <end position="263"/>
    </location>
</feature>
<evidence type="ECO:0000256" key="10">
    <source>
        <dbReference type="ARBA" id="ARBA00022670"/>
    </source>
</evidence>
<evidence type="ECO:0000256" key="15">
    <source>
        <dbReference type="ARBA" id="ARBA00022960"/>
    </source>
</evidence>
<dbReference type="GO" id="GO:0008658">
    <property type="term" value="F:penicillin binding"/>
    <property type="evidence" value="ECO:0007669"/>
    <property type="project" value="InterPro"/>
</dbReference>
<keyword evidence="11" id="KW-0328">Glycosyltransferase</keyword>
<evidence type="ECO:0000256" key="24">
    <source>
        <dbReference type="ARBA" id="ARBA00044770"/>
    </source>
</evidence>
<dbReference type="Pfam" id="PF00912">
    <property type="entry name" value="Transgly"/>
    <property type="match status" value="1"/>
</dbReference>
<dbReference type="FunFam" id="1.10.3810.10:FF:000001">
    <property type="entry name" value="Penicillin-binding protein 1A"/>
    <property type="match status" value="1"/>
</dbReference>
<evidence type="ECO:0000256" key="4">
    <source>
        <dbReference type="ARBA" id="ARBA00007090"/>
    </source>
</evidence>
<dbReference type="Gene3D" id="3.40.710.10">
    <property type="entry name" value="DD-peptidase/beta-lactamase superfamily"/>
    <property type="match status" value="2"/>
</dbReference>
<evidence type="ECO:0000256" key="26">
    <source>
        <dbReference type="ARBA" id="ARBA00060592"/>
    </source>
</evidence>
<evidence type="ECO:0000313" key="30">
    <source>
        <dbReference type="EMBL" id="MBH1940306.1"/>
    </source>
</evidence>
<keyword evidence="18 27" id="KW-1133">Transmembrane helix</keyword>
<dbReference type="GO" id="GO:0046677">
    <property type="term" value="P:response to antibiotic"/>
    <property type="evidence" value="ECO:0007669"/>
    <property type="project" value="UniProtKB-KW"/>
</dbReference>
<dbReference type="SUPFAM" id="SSF56601">
    <property type="entry name" value="beta-lactamase/transpeptidase-like"/>
    <property type="match status" value="1"/>
</dbReference>
<dbReference type="GO" id="GO:0006508">
    <property type="term" value="P:proteolysis"/>
    <property type="evidence" value="ECO:0007669"/>
    <property type="project" value="UniProtKB-KW"/>
</dbReference>
<dbReference type="GO" id="GO:0009252">
    <property type="term" value="P:peptidoglycan biosynthetic process"/>
    <property type="evidence" value="ECO:0007669"/>
    <property type="project" value="UniProtKB-UniPathway"/>
</dbReference>
<dbReference type="UniPathway" id="UPA00219"/>
<comment type="similarity">
    <text evidence="5">In the N-terminal section; belongs to the glycosyltransferase 51 family.</text>
</comment>
<evidence type="ECO:0000256" key="27">
    <source>
        <dbReference type="SAM" id="Phobius"/>
    </source>
</evidence>
<evidence type="ECO:0000256" key="23">
    <source>
        <dbReference type="ARBA" id="ARBA00034000"/>
    </source>
</evidence>
<dbReference type="PANTHER" id="PTHR32282">
    <property type="entry name" value="BINDING PROTEIN TRANSPEPTIDASE, PUTATIVE-RELATED"/>
    <property type="match status" value="1"/>
</dbReference>
<keyword evidence="20" id="KW-0046">Antibiotic resistance</keyword>
<evidence type="ECO:0000256" key="19">
    <source>
        <dbReference type="ARBA" id="ARBA00023136"/>
    </source>
</evidence>
<evidence type="ECO:0000256" key="3">
    <source>
        <dbReference type="ARBA" id="ARBA00004752"/>
    </source>
</evidence>
<evidence type="ECO:0000256" key="1">
    <source>
        <dbReference type="ARBA" id="ARBA00002624"/>
    </source>
</evidence>
<evidence type="ECO:0000256" key="21">
    <source>
        <dbReference type="ARBA" id="ARBA00023268"/>
    </source>
</evidence>
<comment type="catalytic activity">
    <reaction evidence="23">
        <text>Preferential cleavage: (Ac)2-L-Lys-D-Ala-|-D-Ala. Also transpeptidation of peptidyl-alanyl moieties that are N-acyl substituents of D-alanine.</text>
        <dbReference type="EC" id="3.4.16.4"/>
    </reaction>
</comment>
<sequence>MDYSKKGIQNKQQYIKSTSRRLVSKTRITLFRFCIVFFVFLVIVGAYAGFGFIKGLADSAPDMSQIDVVPRGFTTKVFDKEGNQIENLVGAQSNRDYVSIDEIPYVIEKAFIAIEDERFYEHDGIDVQGLFRVFFQALTGGDFVGASTITQQLLKNQVFEGGREPEFIGKVERKIQEQYLAIQLENIYEKDKILEYYLNTINLGSGTYGVQTASKRYFNKDVQDITLSEAAVIAAITQLPVYLNPITYPENNAQRRAAILGNMLEQGYCTQEEYDEAMADDVYARIQSVNEELDSKSFYSYFTDELIEQVMEDLQSELGYTQTQASNLLYSGGLSIYTTQDPVIQQIADEIYADEENFPEMGVSFWELTYALSIQKNDDEKTPIHYHSEDLLEFYKDYDDPDKLYVDDGNSKFSLLFLDKEDMQEKINAFKDAMLEDGDTVLGEKITMTIQPQSSFVVMDQYTGHVVAIIGGRGEKTGNRTLNRATNTTRQPGSTFKVLSTYLPALDTAGLTLASVQDDAGPYYYPGTEKEVSNWTEKKEYEGLSTLRRGIYHSMNIVTVKTLEQVTPQVGYDYLLDLGFTTLVDTRKEPDGRVVSDIHYPMALGGLTDGVTNLELTAAYGAIANGGVYIEPILYTKILDHNGKVLLEKTPERNQVMKESTAWLLTNAMEDVVTVGTGKTLKLKEVNMPVAGKTGSTSDYNDLWFSGYSPYYTATVWSGFDHNRPQTDKSYQRHIWRKIMEQIHIRLGLETKTFTMPGSIVTAKVCTKSGKLAVEGLCDQYEGGDSTRIEYFAKGTEPTEKCDIHIKAKICTESNSLATDNCPLSDIRETVLLKKAETAVTYDTPYVLPTKNCNVHTGFYYEDEEPFEPEYEDEFLNNIFFYNRNRSDNEEE</sequence>
<keyword evidence="31" id="KW-1185">Reference proteome</keyword>
<dbReference type="InterPro" id="IPR023346">
    <property type="entry name" value="Lysozyme-like_dom_sf"/>
</dbReference>
<dbReference type="GO" id="GO:0005886">
    <property type="term" value="C:plasma membrane"/>
    <property type="evidence" value="ECO:0007669"/>
    <property type="project" value="UniProtKB-SubCell"/>
</dbReference>
<comment type="pathway">
    <text evidence="26">Glycan biosynthesis.</text>
</comment>
<evidence type="ECO:0000256" key="18">
    <source>
        <dbReference type="ARBA" id="ARBA00022989"/>
    </source>
</evidence>
<keyword evidence="10" id="KW-0645">Protease</keyword>
<dbReference type="EC" id="2.4.99.28" evidence="24"/>
<dbReference type="InterPro" id="IPR012338">
    <property type="entry name" value="Beta-lactam/transpept-like"/>
</dbReference>
<evidence type="ECO:0000256" key="20">
    <source>
        <dbReference type="ARBA" id="ARBA00023251"/>
    </source>
</evidence>
<dbReference type="RefSeq" id="WP_197660534.1">
    <property type="nucleotide sequence ID" value="NZ_JAEAGR010000004.1"/>
</dbReference>
<keyword evidence="14" id="KW-0378">Hydrolase</keyword>
<keyword evidence="8" id="KW-1003">Cell membrane</keyword>
<keyword evidence="21" id="KW-0511">Multifunctional enzyme</keyword>
<dbReference type="GO" id="GO:0071555">
    <property type="term" value="P:cell wall organization"/>
    <property type="evidence" value="ECO:0007669"/>
    <property type="project" value="UniProtKB-KW"/>
</dbReference>
<evidence type="ECO:0000256" key="11">
    <source>
        <dbReference type="ARBA" id="ARBA00022676"/>
    </source>
</evidence>
<dbReference type="GO" id="GO:0008360">
    <property type="term" value="P:regulation of cell shape"/>
    <property type="evidence" value="ECO:0007669"/>
    <property type="project" value="UniProtKB-KW"/>
</dbReference>
<proteinExistence type="inferred from homology"/>
<evidence type="ECO:0000256" key="5">
    <source>
        <dbReference type="ARBA" id="ARBA00007739"/>
    </source>
</evidence>
<gene>
    <name evidence="30" type="ORF">I5677_05275</name>
</gene>
<comment type="similarity">
    <text evidence="4">In the C-terminal section; belongs to the transpeptidase family.</text>
</comment>
<name>A0A8J7H5R3_9FIRM</name>
<keyword evidence="9" id="KW-0121">Carboxypeptidase</keyword>
<evidence type="ECO:0000256" key="22">
    <source>
        <dbReference type="ARBA" id="ARBA00023316"/>
    </source>
</evidence>
<reference evidence="30" key="1">
    <citation type="submission" date="2020-12" db="EMBL/GenBank/DDBJ databases">
        <title>M. sibirica DSM 26468T genome.</title>
        <authorList>
            <person name="Thieme N."/>
            <person name="Rettenmaier R."/>
            <person name="Zverlov V."/>
            <person name="Liebl W."/>
        </authorList>
    </citation>
    <scope>NUCLEOTIDE SEQUENCE</scope>
    <source>
        <strain evidence="30">DSM 26468</strain>
    </source>
</reference>
<keyword evidence="15" id="KW-0133">Cell shape</keyword>
<evidence type="ECO:0000256" key="17">
    <source>
        <dbReference type="ARBA" id="ARBA00022984"/>
    </source>
</evidence>
<evidence type="ECO:0000256" key="6">
    <source>
        <dbReference type="ARBA" id="ARBA00012448"/>
    </source>
</evidence>
<keyword evidence="12" id="KW-0808">Transferase</keyword>
<evidence type="ECO:0000259" key="29">
    <source>
        <dbReference type="Pfam" id="PF00912"/>
    </source>
</evidence>
<keyword evidence="16" id="KW-0735">Signal-anchor</keyword>
<evidence type="ECO:0000256" key="8">
    <source>
        <dbReference type="ARBA" id="ARBA00022475"/>
    </source>
</evidence>
<dbReference type="SUPFAM" id="SSF53955">
    <property type="entry name" value="Lysozyme-like"/>
    <property type="match status" value="1"/>
</dbReference>
<dbReference type="EC" id="3.4.16.4" evidence="6"/>
<dbReference type="GO" id="GO:0030288">
    <property type="term" value="C:outer membrane-bounded periplasmic space"/>
    <property type="evidence" value="ECO:0007669"/>
    <property type="project" value="TreeGrafter"/>
</dbReference>
<dbReference type="GO" id="GO:0008955">
    <property type="term" value="F:peptidoglycan glycosyltransferase activity"/>
    <property type="evidence" value="ECO:0007669"/>
    <property type="project" value="UniProtKB-EC"/>
</dbReference>
<accession>A0A8J7H5R3</accession>
<comment type="pathway">
    <text evidence="3">Cell wall biogenesis; peptidoglycan biosynthesis.</text>
</comment>
<keyword evidence="17" id="KW-0573">Peptidoglycan synthesis</keyword>
<dbReference type="GO" id="GO:0009002">
    <property type="term" value="F:serine-type D-Ala-D-Ala carboxypeptidase activity"/>
    <property type="evidence" value="ECO:0007669"/>
    <property type="project" value="UniProtKB-EC"/>
</dbReference>
<evidence type="ECO:0000313" key="31">
    <source>
        <dbReference type="Proteomes" id="UP000623269"/>
    </source>
</evidence>